<comment type="similarity">
    <text evidence="1">Belongs to the UPF0065 (bug) family.</text>
</comment>
<dbReference type="SUPFAM" id="SSF53850">
    <property type="entry name" value="Periplasmic binding protein-like II"/>
    <property type="match status" value="1"/>
</dbReference>
<evidence type="ECO:0000313" key="3">
    <source>
        <dbReference type="Proteomes" id="UP000660885"/>
    </source>
</evidence>
<proteinExistence type="inferred from homology"/>
<dbReference type="Proteomes" id="UP000660885">
    <property type="component" value="Unassembled WGS sequence"/>
</dbReference>
<dbReference type="Pfam" id="PF03401">
    <property type="entry name" value="TctC"/>
    <property type="match status" value="1"/>
</dbReference>
<dbReference type="Gene3D" id="3.40.190.150">
    <property type="entry name" value="Bordetella uptake gene, domain 1"/>
    <property type="match status" value="1"/>
</dbReference>
<dbReference type="PANTHER" id="PTHR42928:SF5">
    <property type="entry name" value="BLR1237 PROTEIN"/>
    <property type="match status" value="1"/>
</dbReference>
<gene>
    <name evidence="2" type="ORF">JMJ56_26160</name>
</gene>
<comment type="caution">
    <text evidence="2">The sequence shown here is derived from an EMBL/GenBank/DDBJ whole genome shotgun (WGS) entry which is preliminary data.</text>
</comment>
<dbReference type="PIRSF" id="PIRSF017082">
    <property type="entry name" value="YflP"/>
    <property type="match status" value="1"/>
</dbReference>
<sequence>MWRFLVVAIVAASLLAVTFGSSLAQSYPIRPITMVVAWPPGSGIDVMTRVMQDALREELGQPIIVDNRPGAAGSIGAQAVARAAPDGYTLLFTAASLNMVAVMGTRLGFEVPGSFTPIVNVAVTPSLLVVHPSVRASSMQEFIALARARPSPLFYSTAGIGAPSHFVTELLRTRTGFAATVVPFPGSPQQMQALLAGDVQFGIINSSTALPQIQAGRVRALAVIGRNRIPQAPDVPTLHEQGLTGFSAASYWNGILGPAGLPQPIAERIAAAINRVLARPDISERLAPTGNELDGRSSPTAFAALMKEDMEIWAEVARAANIRAQ</sequence>
<evidence type="ECO:0000313" key="2">
    <source>
        <dbReference type="EMBL" id="MBL6081480.1"/>
    </source>
</evidence>
<name>A0ABS1UAB6_9PROT</name>
<organism evidence="2 3">
    <name type="scientific">Belnapia arida</name>
    <dbReference type="NCBI Taxonomy" id="2804533"/>
    <lineage>
        <taxon>Bacteria</taxon>
        <taxon>Pseudomonadati</taxon>
        <taxon>Pseudomonadota</taxon>
        <taxon>Alphaproteobacteria</taxon>
        <taxon>Acetobacterales</taxon>
        <taxon>Roseomonadaceae</taxon>
        <taxon>Belnapia</taxon>
    </lineage>
</organism>
<dbReference type="RefSeq" id="WP_202834702.1">
    <property type="nucleotide sequence ID" value="NZ_JAETWB010000028.1"/>
</dbReference>
<dbReference type="EMBL" id="JAETWB010000028">
    <property type="protein sequence ID" value="MBL6081480.1"/>
    <property type="molecule type" value="Genomic_DNA"/>
</dbReference>
<accession>A0ABS1UAB6</accession>
<dbReference type="InterPro" id="IPR005064">
    <property type="entry name" value="BUG"/>
</dbReference>
<protein>
    <submittedName>
        <fullName evidence="2">Tripartite tricarboxylate transporter substrate binding protein</fullName>
    </submittedName>
</protein>
<reference evidence="2 3" key="1">
    <citation type="submission" date="2021-01" db="EMBL/GenBank/DDBJ databases">
        <title>Belnapia mucosa sp. nov. and Belnapia arida sp. nov., isolated from the Tabernas Desert (Almeria, Spain).</title>
        <authorList>
            <person name="Molina-Menor E."/>
            <person name="Vidal-Verdu A."/>
            <person name="Calonge A."/>
            <person name="Satari L."/>
            <person name="Pereto J."/>
            <person name="Porcar M."/>
        </authorList>
    </citation>
    <scope>NUCLEOTIDE SEQUENCE [LARGE SCALE GENOMIC DNA]</scope>
    <source>
        <strain evidence="2 3">T18</strain>
    </source>
</reference>
<dbReference type="CDD" id="cd07012">
    <property type="entry name" value="PBP2_Bug_TTT"/>
    <property type="match status" value="1"/>
</dbReference>
<evidence type="ECO:0000256" key="1">
    <source>
        <dbReference type="ARBA" id="ARBA00006987"/>
    </source>
</evidence>
<dbReference type="PANTHER" id="PTHR42928">
    <property type="entry name" value="TRICARBOXYLATE-BINDING PROTEIN"/>
    <property type="match status" value="1"/>
</dbReference>
<keyword evidence="3" id="KW-1185">Reference proteome</keyword>
<dbReference type="InterPro" id="IPR042100">
    <property type="entry name" value="Bug_dom1"/>
</dbReference>
<dbReference type="Gene3D" id="3.40.190.10">
    <property type="entry name" value="Periplasmic binding protein-like II"/>
    <property type="match status" value="1"/>
</dbReference>